<organism evidence="3">
    <name type="scientific">viral metagenome</name>
    <dbReference type="NCBI Taxonomy" id="1070528"/>
    <lineage>
        <taxon>unclassified sequences</taxon>
        <taxon>metagenomes</taxon>
        <taxon>organismal metagenomes</taxon>
    </lineage>
</organism>
<evidence type="ECO:0000313" key="3">
    <source>
        <dbReference type="EMBL" id="QHS85570.1"/>
    </source>
</evidence>
<sequence length="417" mass="46335">MNRIRNRLSGNSAMFGVILVLVLLAILVYIEPTYFKYIFKTFLGNMILFAMIGLICMLDIRWGIGFAAMSFIVYQAFHISEGFAGDGSGGVDSLRGLYPEGYPIPKGNTVWPPSVIDDFIKFQKIHNPNVKFDLDILQKQATAEEAESLLKNGKWPWSPDIQSMYKKAIAENNIINTEPGSSLNNAQTVYNQNAILQLLSWNSKEGSFLLNGSIIGHTADMPDNINNLIRCGKNGDSEDLSMQKIEYTGYNGIYGNMNSTVTPVDYKDLPSLVNGFSFTDGVGACNPCVALNDPADYSCPFLLNTGNGAEVSNVWQQLWGVDSEGQKKMNPEELTPDKKKLNKKEFPLLNELKDEIIKSQEEIEKEKGKEKGKNGKEKKGKKMEKNIGDIQGSVIPPIVSNETHDISEINYGTKNVF</sequence>
<feature type="transmembrane region" description="Helical" evidence="2">
    <location>
        <begin position="12"/>
        <end position="30"/>
    </location>
</feature>
<dbReference type="AlphaFoldDB" id="A0A6C0B0K3"/>
<feature type="region of interest" description="Disordered" evidence="1">
    <location>
        <begin position="362"/>
        <end position="396"/>
    </location>
</feature>
<feature type="compositionally biased region" description="Basic and acidic residues" evidence="1">
    <location>
        <begin position="362"/>
        <end position="387"/>
    </location>
</feature>
<keyword evidence="2" id="KW-1133">Transmembrane helix</keyword>
<accession>A0A6C0B0K3</accession>
<protein>
    <submittedName>
        <fullName evidence="3">Uncharacterized protein</fullName>
    </submittedName>
</protein>
<evidence type="ECO:0000256" key="1">
    <source>
        <dbReference type="SAM" id="MobiDB-lite"/>
    </source>
</evidence>
<proteinExistence type="predicted"/>
<name>A0A6C0B0K3_9ZZZZ</name>
<reference evidence="3" key="1">
    <citation type="journal article" date="2020" name="Nature">
        <title>Giant virus diversity and host interactions through global metagenomics.</title>
        <authorList>
            <person name="Schulz F."/>
            <person name="Roux S."/>
            <person name="Paez-Espino D."/>
            <person name="Jungbluth S."/>
            <person name="Walsh D.A."/>
            <person name="Denef V.J."/>
            <person name="McMahon K.D."/>
            <person name="Konstantinidis K.T."/>
            <person name="Eloe-Fadrosh E.A."/>
            <person name="Kyrpides N.C."/>
            <person name="Woyke T."/>
        </authorList>
    </citation>
    <scope>NUCLEOTIDE SEQUENCE</scope>
    <source>
        <strain evidence="3">GVMAG-M-3300009182-78</strain>
    </source>
</reference>
<keyword evidence="2" id="KW-0472">Membrane</keyword>
<feature type="transmembrane region" description="Helical" evidence="2">
    <location>
        <begin position="42"/>
        <end position="60"/>
    </location>
</feature>
<keyword evidence="2" id="KW-0812">Transmembrane</keyword>
<dbReference type="EMBL" id="MN739044">
    <property type="protein sequence ID" value="QHS85570.1"/>
    <property type="molecule type" value="Genomic_DNA"/>
</dbReference>
<evidence type="ECO:0000256" key="2">
    <source>
        <dbReference type="SAM" id="Phobius"/>
    </source>
</evidence>